<evidence type="ECO:0000256" key="3">
    <source>
        <dbReference type="SAM" id="MobiDB-lite"/>
    </source>
</evidence>
<keyword evidence="5" id="KW-1185">Reference proteome</keyword>
<dbReference type="AlphaFoldDB" id="A0A0D1ZXW3"/>
<feature type="compositionally biased region" description="Acidic residues" evidence="3">
    <location>
        <begin position="147"/>
        <end position="170"/>
    </location>
</feature>
<dbReference type="HOGENOM" id="CLU_074896_0_2_1"/>
<reference evidence="4 5" key="1">
    <citation type="submission" date="2015-01" db="EMBL/GenBank/DDBJ databases">
        <title>The Genome Sequence of Ochroconis gallopava CBS43764.</title>
        <authorList>
            <consortium name="The Broad Institute Genomics Platform"/>
            <person name="Cuomo C."/>
            <person name="de Hoog S."/>
            <person name="Gorbushina A."/>
            <person name="Stielow B."/>
            <person name="Teixiera M."/>
            <person name="Abouelleil A."/>
            <person name="Chapman S.B."/>
            <person name="Priest M."/>
            <person name="Young S.K."/>
            <person name="Wortman J."/>
            <person name="Nusbaum C."/>
            <person name="Birren B."/>
        </authorList>
    </citation>
    <scope>NUCLEOTIDE SEQUENCE [LARGE SCALE GENOMIC DNA]</scope>
    <source>
        <strain evidence="4 5">CBS 43764</strain>
    </source>
</reference>
<evidence type="ECO:0000256" key="2">
    <source>
        <dbReference type="ARBA" id="ARBA00022552"/>
    </source>
</evidence>
<protein>
    <recommendedName>
        <fullName evidence="6">Pre-rRNA-processing protein TSR2</fullName>
    </recommendedName>
</protein>
<dbReference type="InterPro" id="IPR019398">
    <property type="entry name" value="Pre-rRNA_process_TSR2"/>
</dbReference>
<dbReference type="GO" id="GO:0006364">
    <property type="term" value="P:rRNA processing"/>
    <property type="evidence" value="ECO:0007669"/>
    <property type="project" value="UniProtKB-KW"/>
</dbReference>
<keyword evidence="2" id="KW-0698">rRNA processing</keyword>
<gene>
    <name evidence="4" type="ORF">PV09_08968</name>
</gene>
<feature type="region of interest" description="Disordered" evidence="3">
    <location>
        <begin position="146"/>
        <end position="202"/>
    </location>
</feature>
<evidence type="ECO:0000313" key="5">
    <source>
        <dbReference type="Proteomes" id="UP000053259"/>
    </source>
</evidence>
<evidence type="ECO:0000256" key="1">
    <source>
        <dbReference type="ARBA" id="ARBA00006524"/>
    </source>
</evidence>
<sequence length="202" mass="22406">MSLANGNVGRAADDNTQALRQSKFELAVALTLFTWPDLTLAVQNQWGGPDSAEKREWFAGAVVDLFPSPSGPPTDRPELEDVESRLLQIMEDEFEVVVDDDSSLEVAQQIMNMWEQCMQGDFKGVDQLQQDYSARGSRADTIRAAVVDDDDSIDDEEWDEEDGDDEDVEMGDAPPALVPKEKPAPEVDEDGFTKVVGRRRGK</sequence>
<dbReference type="STRING" id="253628.A0A0D1ZXW3"/>
<comment type="similarity">
    <text evidence="1">Belongs to the TSR2 family.</text>
</comment>
<dbReference type="GeneID" id="27316941"/>
<dbReference type="RefSeq" id="XP_016209177.1">
    <property type="nucleotide sequence ID" value="XM_016362952.1"/>
</dbReference>
<evidence type="ECO:0000313" key="4">
    <source>
        <dbReference type="EMBL" id="KIV99307.1"/>
    </source>
</evidence>
<dbReference type="PANTHER" id="PTHR21250">
    <property type="entry name" value="PRE-RRNA-PROCESSING PROTEIN TSR2 HOMOLOG"/>
    <property type="match status" value="1"/>
</dbReference>
<dbReference type="FunCoup" id="A0A0D1ZXW3">
    <property type="interactions" value="158"/>
</dbReference>
<evidence type="ECO:0008006" key="6">
    <source>
        <dbReference type="Google" id="ProtNLM"/>
    </source>
</evidence>
<name>A0A0D1ZXW3_9PEZI</name>
<dbReference type="Pfam" id="PF10273">
    <property type="entry name" value="WGG"/>
    <property type="match status" value="1"/>
</dbReference>
<dbReference type="VEuPathDB" id="FungiDB:PV09_08968"/>
<proteinExistence type="inferred from homology"/>
<dbReference type="EMBL" id="KN847579">
    <property type="protein sequence ID" value="KIV99307.1"/>
    <property type="molecule type" value="Genomic_DNA"/>
</dbReference>
<accession>A0A0D1ZXW3</accession>
<dbReference type="OrthoDB" id="263560at2759"/>
<dbReference type="InParanoid" id="A0A0D1ZXW3"/>
<organism evidence="4 5">
    <name type="scientific">Verruconis gallopava</name>
    <dbReference type="NCBI Taxonomy" id="253628"/>
    <lineage>
        <taxon>Eukaryota</taxon>
        <taxon>Fungi</taxon>
        <taxon>Dikarya</taxon>
        <taxon>Ascomycota</taxon>
        <taxon>Pezizomycotina</taxon>
        <taxon>Dothideomycetes</taxon>
        <taxon>Pleosporomycetidae</taxon>
        <taxon>Venturiales</taxon>
        <taxon>Sympoventuriaceae</taxon>
        <taxon>Verruconis</taxon>
    </lineage>
</organism>
<dbReference type="Proteomes" id="UP000053259">
    <property type="component" value="Unassembled WGS sequence"/>
</dbReference>